<dbReference type="PROSITE" id="PS51502">
    <property type="entry name" value="S_R_A_B_BARREL"/>
    <property type="match status" value="2"/>
</dbReference>
<feature type="domain" description="Stress-response A/B barrel" evidence="2">
    <location>
        <begin position="151"/>
        <end position="250"/>
    </location>
</feature>
<evidence type="ECO:0000259" key="2">
    <source>
        <dbReference type="PROSITE" id="PS51502"/>
    </source>
</evidence>
<evidence type="ECO:0000313" key="3">
    <source>
        <dbReference type="EMBL" id="KAL2501422.1"/>
    </source>
</evidence>
<dbReference type="Pfam" id="PF07876">
    <property type="entry name" value="Dabb"/>
    <property type="match status" value="2"/>
</dbReference>
<dbReference type="SMART" id="SM00886">
    <property type="entry name" value="Dabb"/>
    <property type="match status" value="2"/>
</dbReference>
<dbReference type="InterPro" id="IPR013097">
    <property type="entry name" value="Dabb"/>
</dbReference>
<dbReference type="EMBL" id="JBFOLJ010000010">
    <property type="protein sequence ID" value="KAL2501422.1"/>
    <property type="molecule type" value="Genomic_DNA"/>
</dbReference>
<dbReference type="InterPro" id="IPR011008">
    <property type="entry name" value="Dimeric_a/b-barrel"/>
</dbReference>
<dbReference type="Gene3D" id="3.30.70.100">
    <property type="match status" value="2"/>
</dbReference>
<reference evidence="4" key="1">
    <citation type="submission" date="2024-07" db="EMBL/GenBank/DDBJ databases">
        <title>Two chromosome-level genome assemblies of Korean endemic species Abeliophyllum distichum and Forsythia ovata (Oleaceae).</title>
        <authorList>
            <person name="Jang H."/>
        </authorList>
    </citation>
    <scope>NUCLEOTIDE SEQUENCE [LARGE SCALE GENOMIC DNA]</scope>
</reference>
<dbReference type="PANTHER" id="PTHR33178:SF3">
    <property type="entry name" value="STRESS-RESPONSE A_B BARREL DOMAIN-CONTAINING PROTEIN UP3"/>
    <property type="match status" value="1"/>
</dbReference>
<sequence length="250" mass="27397">MAALPYGVPYEYVPFATSNHVNSGSYNDLVYQVYLGPCKIIEHIVLFKIKPNAETSAVKAMVSNLNGLISLDPVLHLTAGPLARTRSSSSLTFTHMLHSRYGSMPDLTSYSEHPAHVSAVVNYVTPVIDDKLAVDWVSDFTGSITFLPGSAVRVTLLKLKEGLGESVKNEVLSVLEGIRYEFPSIEQLTVGENFSPGRSKGFSICSLSVFKGMSELEAVNWESELAKVREFLDDEVVLDYEVRSAQSATL</sequence>
<dbReference type="InterPro" id="IPR044662">
    <property type="entry name" value="HS1/DABB1-like"/>
</dbReference>
<gene>
    <name evidence="3" type="ORF">Fot_35270</name>
</gene>
<feature type="domain" description="Stress-response A/B barrel" evidence="2">
    <location>
        <begin position="41"/>
        <end position="136"/>
    </location>
</feature>
<protein>
    <submittedName>
        <fullName evidence="3">Stress responsive alpha-beta barrel domain protein</fullName>
    </submittedName>
</protein>
<evidence type="ECO:0000256" key="1">
    <source>
        <dbReference type="ARBA" id="ARBA00011738"/>
    </source>
</evidence>
<comment type="subunit">
    <text evidence="1">Homodimer.</text>
</comment>
<evidence type="ECO:0000313" key="4">
    <source>
        <dbReference type="Proteomes" id="UP001604277"/>
    </source>
</evidence>
<dbReference type="Proteomes" id="UP001604277">
    <property type="component" value="Unassembled WGS sequence"/>
</dbReference>
<dbReference type="SUPFAM" id="SSF54909">
    <property type="entry name" value="Dimeric alpha+beta barrel"/>
    <property type="match status" value="2"/>
</dbReference>
<keyword evidence="4" id="KW-1185">Reference proteome</keyword>
<dbReference type="AlphaFoldDB" id="A0ABD1SL22"/>
<name>A0ABD1SL22_9LAMI</name>
<accession>A0ABD1SL22</accession>
<proteinExistence type="predicted"/>
<comment type="caution">
    <text evidence="3">The sequence shown here is derived from an EMBL/GenBank/DDBJ whole genome shotgun (WGS) entry which is preliminary data.</text>
</comment>
<organism evidence="3 4">
    <name type="scientific">Forsythia ovata</name>
    <dbReference type="NCBI Taxonomy" id="205694"/>
    <lineage>
        <taxon>Eukaryota</taxon>
        <taxon>Viridiplantae</taxon>
        <taxon>Streptophyta</taxon>
        <taxon>Embryophyta</taxon>
        <taxon>Tracheophyta</taxon>
        <taxon>Spermatophyta</taxon>
        <taxon>Magnoliopsida</taxon>
        <taxon>eudicotyledons</taxon>
        <taxon>Gunneridae</taxon>
        <taxon>Pentapetalae</taxon>
        <taxon>asterids</taxon>
        <taxon>lamiids</taxon>
        <taxon>Lamiales</taxon>
        <taxon>Oleaceae</taxon>
        <taxon>Forsythieae</taxon>
        <taxon>Forsythia</taxon>
    </lineage>
</organism>
<dbReference type="PANTHER" id="PTHR33178">
    <property type="match status" value="1"/>
</dbReference>